<reference evidence="1 2" key="1">
    <citation type="submission" date="2019-01" db="EMBL/GenBank/DDBJ databases">
        <title>A draft genome assembly of the solar-powered sea slug Elysia chlorotica.</title>
        <authorList>
            <person name="Cai H."/>
            <person name="Li Q."/>
            <person name="Fang X."/>
            <person name="Li J."/>
            <person name="Curtis N.E."/>
            <person name="Altenburger A."/>
            <person name="Shibata T."/>
            <person name="Feng M."/>
            <person name="Maeda T."/>
            <person name="Schwartz J.A."/>
            <person name="Shigenobu S."/>
            <person name="Lundholm N."/>
            <person name="Nishiyama T."/>
            <person name="Yang H."/>
            <person name="Hasebe M."/>
            <person name="Li S."/>
            <person name="Pierce S.K."/>
            <person name="Wang J."/>
        </authorList>
    </citation>
    <scope>NUCLEOTIDE SEQUENCE [LARGE SCALE GENOMIC DNA]</scope>
    <source>
        <strain evidence="1">EC2010</strain>
        <tissue evidence="1">Whole organism of an adult</tissue>
    </source>
</reference>
<accession>A0A3S0Z7G3</accession>
<gene>
    <name evidence="1" type="ORF">EGW08_023570</name>
</gene>
<feature type="non-terminal residue" evidence="1">
    <location>
        <position position="118"/>
    </location>
</feature>
<dbReference type="Proteomes" id="UP000271974">
    <property type="component" value="Unassembled WGS sequence"/>
</dbReference>
<sequence length="118" mass="13331">ELLSKPIRNLLCKTRLTMHKGVARFHHYGSLLSTAKCGTCSYSVHSVHHPQIPTYLHGRFGSGSLVKVSPYFHDETFGITANTFSAERLIIKKWVCCVIHGCMLHPSHDVHQPLQIRL</sequence>
<dbReference type="EMBL" id="RQTK01002121">
    <property type="protein sequence ID" value="RUS68669.1"/>
    <property type="molecule type" value="Genomic_DNA"/>
</dbReference>
<feature type="non-terminal residue" evidence="1">
    <location>
        <position position="1"/>
    </location>
</feature>
<evidence type="ECO:0000313" key="2">
    <source>
        <dbReference type="Proteomes" id="UP000271974"/>
    </source>
</evidence>
<organism evidence="1 2">
    <name type="scientific">Elysia chlorotica</name>
    <name type="common">Eastern emerald elysia</name>
    <name type="synonym">Sea slug</name>
    <dbReference type="NCBI Taxonomy" id="188477"/>
    <lineage>
        <taxon>Eukaryota</taxon>
        <taxon>Metazoa</taxon>
        <taxon>Spiralia</taxon>
        <taxon>Lophotrochozoa</taxon>
        <taxon>Mollusca</taxon>
        <taxon>Gastropoda</taxon>
        <taxon>Heterobranchia</taxon>
        <taxon>Euthyneura</taxon>
        <taxon>Panpulmonata</taxon>
        <taxon>Sacoglossa</taxon>
        <taxon>Placobranchoidea</taxon>
        <taxon>Plakobranchidae</taxon>
        <taxon>Elysia</taxon>
    </lineage>
</organism>
<dbReference type="AlphaFoldDB" id="A0A3S0Z7G3"/>
<keyword evidence="2" id="KW-1185">Reference proteome</keyword>
<protein>
    <submittedName>
        <fullName evidence="1">Uncharacterized protein</fullName>
    </submittedName>
</protein>
<evidence type="ECO:0000313" key="1">
    <source>
        <dbReference type="EMBL" id="RUS68669.1"/>
    </source>
</evidence>
<proteinExistence type="predicted"/>
<comment type="caution">
    <text evidence="1">The sequence shown here is derived from an EMBL/GenBank/DDBJ whole genome shotgun (WGS) entry which is preliminary data.</text>
</comment>
<name>A0A3S0Z7G3_ELYCH</name>